<evidence type="ECO:0000256" key="1">
    <source>
        <dbReference type="ARBA" id="ARBA00004429"/>
    </source>
</evidence>
<gene>
    <name evidence="8" type="ORF">C41B8_10243</name>
</gene>
<comment type="caution">
    <text evidence="8">The sequence shown here is derived from an EMBL/GenBank/DDBJ whole genome shotgun (WGS) entry which is preliminary data.</text>
</comment>
<organism evidence="8 9">
    <name type="scientific">Salinisphaera hydrothermalis (strain C41B8)</name>
    <dbReference type="NCBI Taxonomy" id="1304275"/>
    <lineage>
        <taxon>Bacteria</taxon>
        <taxon>Pseudomonadati</taxon>
        <taxon>Pseudomonadota</taxon>
        <taxon>Gammaproteobacteria</taxon>
        <taxon>Salinisphaerales</taxon>
        <taxon>Salinisphaeraceae</taxon>
        <taxon>Salinisphaera</taxon>
    </lineage>
</organism>
<dbReference type="InterPro" id="IPR001851">
    <property type="entry name" value="ABC_transp_permease"/>
</dbReference>
<protein>
    <submittedName>
        <fullName evidence="8">Putative ABC transporter permease</fullName>
    </submittedName>
</protein>
<dbReference type="Proteomes" id="UP000028302">
    <property type="component" value="Unassembled WGS sequence"/>
</dbReference>
<evidence type="ECO:0000256" key="3">
    <source>
        <dbReference type="ARBA" id="ARBA00022475"/>
    </source>
</evidence>
<evidence type="ECO:0000313" key="8">
    <source>
        <dbReference type="EMBL" id="KEZ77401.1"/>
    </source>
</evidence>
<dbReference type="OrthoDB" id="5422926at2"/>
<dbReference type="STRING" id="1304275.C41B8_10243"/>
<dbReference type="eggNOG" id="COG1172">
    <property type="taxonomic scope" value="Bacteria"/>
</dbReference>
<evidence type="ECO:0000256" key="5">
    <source>
        <dbReference type="ARBA" id="ARBA00022989"/>
    </source>
</evidence>
<accession>A0A084IL17</accession>
<dbReference type="EMBL" id="APNK01000013">
    <property type="protein sequence ID" value="KEZ77401.1"/>
    <property type="molecule type" value="Genomic_DNA"/>
</dbReference>
<keyword evidence="6 7" id="KW-0472">Membrane</keyword>
<proteinExistence type="inferred from homology"/>
<dbReference type="PANTHER" id="PTHR32196">
    <property type="entry name" value="ABC TRANSPORTER PERMEASE PROTEIN YPHD-RELATED-RELATED"/>
    <property type="match status" value="1"/>
</dbReference>
<sequence>MNNVSESKRAVALPSWLLQGVTISYILLVVLFALAAAINPHYASWDNIRNLLQIGAFIGVIAVGQTLVIITGQIDLSVPWNLTFSAILMATLISHGTSTPVAIAAALASGTLVGMFNSIGTAIFRIHSLVWTLGTNALMQGATLVYTHAQPPKVDVPPFIRALGAGNLWGIPVPLMVWIVAAIFALVILHQTRFGRYLYAIGNNESALFLSGVDSRKVYLGAYAISGFCAALAGIMLTGYSSQTYLGMGSDYLLVPVAAVIIGGTNIMGGSGGYLGSISGAMIVVLLQSVLSTVQIQEAGKNIIFGSIIIVLLLLYGREKLSTH</sequence>
<feature type="transmembrane region" description="Helical" evidence="7">
    <location>
        <begin position="218"/>
        <end position="240"/>
    </location>
</feature>
<keyword evidence="4 7" id="KW-0812">Transmembrane</keyword>
<dbReference type="GO" id="GO:0022857">
    <property type="term" value="F:transmembrane transporter activity"/>
    <property type="evidence" value="ECO:0007669"/>
    <property type="project" value="InterPro"/>
</dbReference>
<evidence type="ECO:0000256" key="2">
    <source>
        <dbReference type="ARBA" id="ARBA00007942"/>
    </source>
</evidence>
<dbReference type="GO" id="GO:0005886">
    <property type="term" value="C:plasma membrane"/>
    <property type="evidence" value="ECO:0007669"/>
    <property type="project" value="UniProtKB-SubCell"/>
</dbReference>
<evidence type="ECO:0000256" key="6">
    <source>
        <dbReference type="ARBA" id="ARBA00023136"/>
    </source>
</evidence>
<feature type="transmembrane region" description="Helical" evidence="7">
    <location>
        <begin position="50"/>
        <end position="70"/>
    </location>
</feature>
<dbReference type="AlphaFoldDB" id="A0A084IL17"/>
<dbReference type="PANTHER" id="PTHR32196:SF63">
    <property type="entry name" value="INNER MEMBRANE ABC TRANSPORTER PERMEASE PROTEIN YJFF"/>
    <property type="match status" value="1"/>
</dbReference>
<keyword evidence="5 7" id="KW-1133">Transmembrane helix</keyword>
<feature type="transmembrane region" description="Helical" evidence="7">
    <location>
        <begin position="82"/>
        <end position="108"/>
    </location>
</feature>
<comment type="subcellular location">
    <subcellularLocation>
        <location evidence="1">Cell inner membrane</location>
        <topology evidence="1">Multi-pass membrane protein</topology>
    </subcellularLocation>
</comment>
<dbReference type="RefSeq" id="WP_037337483.1">
    <property type="nucleotide sequence ID" value="NZ_APNK01000013.1"/>
</dbReference>
<dbReference type="CDD" id="cd06579">
    <property type="entry name" value="TM_PBP1_transp_AraH_like"/>
    <property type="match status" value="1"/>
</dbReference>
<name>A0A084IL17_SALHC</name>
<feature type="transmembrane region" description="Helical" evidence="7">
    <location>
        <begin position="129"/>
        <end position="149"/>
    </location>
</feature>
<evidence type="ECO:0000256" key="4">
    <source>
        <dbReference type="ARBA" id="ARBA00022692"/>
    </source>
</evidence>
<reference evidence="8 9" key="1">
    <citation type="submission" date="2013-03" db="EMBL/GenBank/DDBJ databases">
        <title>Salinisphaera hydrothermalis C41B8 Genome Sequencing.</title>
        <authorList>
            <person name="Li C."/>
            <person name="Lai Q."/>
            <person name="Shao Z."/>
        </authorList>
    </citation>
    <scope>NUCLEOTIDE SEQUENCE [LARGE SCALE GENOMIC DNA]</scope>
    <source>
        <strain evidence="8 9">C41B8</strain>
    </source>
</reference>
<feature type="transmembrane region" description="Helical" evidence="7">
    <location>
        <begin position="169"/>
        <end position="189"/>
    </location>
</feature>
<evidence type="ECO:0000256" key="7">
    <source>
        <dbReference type="SAM" id="Phobius"/>
    </source>
</evidence>
<feature type="transmembrane region" description="Helical" evidence="7">
    <location>
        <begin position="299"/>
        <end position="317"/>
    </location>
</feature>
<dbReference type="PATRIC" id="fig|1304275.5.peg.2088"/>
<keyword evidence="3" id="KW-1003">Cell membrane</keyword>
<feature type="transmembrane region" description="Helical" evidence="7">
    <location>
        <begin position="252"/>
        <end position="269"/>
    </location>
</feature>
<dbReference type="Pfam" id="PF02653">
    <property type="entry name" value="BPD_transp_2"/>
    <property type="match status" value="1"/>
</dbReference>
<comment type="similarity">
    <text evidence="2">Belongs to the binding-protein-dependent transport system permease family. AraH/RbsC subfamily.</text>
</comment>
<keyword evidence="9" id="KW-1185">Reference proteome</keyword>
<feature type="transmembrane region" description="Helical" evidence="7">
    <location>
        <begin position="16"/>
        <end position="38"/>
    </location>
</feature>
<evidence type="ECO:0000313" key="9">
    <source>
        <dbReference type="Proteomes" id="UP000028302"/>
    </source>
</evidence>